<keyword evidence="2" id="KW-1185">Reference proteome</keyword>
<evidence type="ECO:0000313" key="1">
    <source>
        <dbReference type="EMBL" id="KAK3069015.1"/>
    </source>
</evidence>
<organism evidence="1 2">
    <name type="scientific">Coniosporium uncinatum</name>
    <dbReference type="NCBI Taxonomy" id="93489"/>
    <lineage>
        <taxon>Eukaryota</taxon>
        <taxon>Fungi</taxon>
        <taxon>Dikarya</taxon>
        <taxon>Ascomycota</taxon>
        <taxon>Pezizomycotina</taxon>
        <taxon>Dothideomycetes</taxon>
        <taxon>Dothideomycetes incertae sedis</taxon>
        <taxon>Coniosporium</taxon>
    </lineage>
</organism>
<name>A0ACC3DFU9_9PEZI</name>
<sequence>MLSIGILSLLLVVSLIAYKGFAFIRNLQKARATGLPYVLSPIHELENIAYITTAIFRWKYHEYLMEGKGWPKQARYMIKDWMYEDKCRAHAELGDVFLVVAPGGIVCYTNDANMASHVGNHRNDFIKPPEKMKVIEPYGPNIASTEGDIWKKHARVTNALFGDAVYKLVWNETIRQSGLVSTAWSKKGSDTLKNDLYLVGINVIAAGAFGRQFDWEENDKKTTPEGHSMTLIGSVMSLIFHLPHMVLLPKWFLRRSPWADGMVAHKEFEQYMHEFVAEEKFKIANNAEDTKMKGNLLTNLVKANA</sequence>
<accession>A0ACC3DFU9</accession>
<protein>
    <submittedName>
        <fullName evidence="1">Uncharacterized protein</fullName>
    </submittedName>
</protein>
<feature type="non-terminal residue" evidence="1">
    <location>
        <position position="305"/>
    </location>
</feature>
<reference evidence="1" key="1">
    <citation type="submission" date="2024-09" db="EMBL/GenBank/DDBJ databases">
        <title>Black Yeasts Isolated from many extreme environments.</title>
        <authorList>
            <person name="Coleine C."/>
            <person name="Stajich J.E."/>
            <person name="Selbmann L."/>
        </authorList>
    </citation>
    <scope>NUCLEOTIDE SEQUENCE</scope>
    <source>
        <strain evidence="1">CCFEE 5737</strain>
    </source>
</reference>
<evidence type="ECO:0000313" key="2">
    <source>
        <dbReference type="Proteomes" id="UP001186974"/>
    </source>
</evidence>
<dbReference type="EMBL" id="JAWDJW010005183">
    <property type="protein sequence ID" value="KAK3069015.1"/>
    <property type="molecule type" value="Genomic_DNA"/>
</dbReference>
<gene>
    <name evidence="1" type="ORF">LTS18_000451</name>
</gene>
<proteinExistence type="predicted"/>
<comment type="caution">
    <text evidence="1">The sequence shown here is derived from an EMBL/GenBank/DDBJ whole genome shotgun (WGS) entry which is preliminary data.</text>
</comment>
<dbReference type="Proteomes" id="UP001186974">
    <property type="component" value="Unassembled WGS sequence"/>
</dbReference>